<dbReference type="InterPro" id="IPR020810">
    <property type="entry name" value="Enolase_C"/>
</dbReference>
<dbReference type="SMART" id="SM01193">
    <property type="entry name" value="Enolase_N"/>
    <property type="match status" value="1"/>
</dbReference>
<evidence type="ECO:0000256" key="13">
    <source>
        <dbReference type="PIRSR" id="PIRSR001400-3"/>
    </source>
</evidence>
<dbReference type="EC" id="4.2.1.11" evidence="3 10"/>
<keyword evidence="10 13" id="KW-0479">Metal-binding</keyword>
<feature type="binding site" evidence="10 13">
    <location>
        <position position="284"/>
    </location>
    <ligand>
        <name>Mg(2+)</name>
        <dbReference type="ChEBI" id="CHEBI:18420"/>
    </ligand>
</feature>
<dbReference type="KEGG" id="shal:SHALO_2934"/>
<feature type="binding site" evidence="12">
    <location>
        <position position="284"/>
    </location>
    <ligand>
        <name>substrate</name>
    </ligand>
</feature>
<feature type="binding site" evidence="10">
    <location>
        <position position="387"/>
    </location>
    <ligand>
        <name>(2R)-2-phosphoglycerate</name>
        <dbReference type="ChEBI" id="CHEBI:58289"/>
    </ligand>
</feature>
<feature type="binding site" evidence="10 13">
    <location>
        <position position="311"/>
    </location>
    <ligand>
        <name>Mg(2+)</name>
        <dbReference type="ChEBI" id="CHEBI:18420"/>
    </ligand>
</feature>
<dbReference type="CDD" id="cd03313">
    <property type="entry name" value="enolase"/>
    <property type="match status" value="1"/>
</dbReference>
<feature type="binding site" evidence="10">
    <location>
        <position position="162"/>
    </location>
    <ligand>
        <name>(2R)-2-phosphoglycerate</name>
        <dbReference type="ChEBI" id="CHEBI:58289"/>
    </ligand>
</feature>
<organism evidence="16 17">
    <name type="scientific">Sulfurospirillum halorespirans DSM 13726</name>
    <dbReference type="NCBI Taxonomy" id="1193502"/>
    <lineage>
        <taxon>Bacteria</taxon>
        <taxon>Pseudomonadati</taxon>
        <taxon>Campylobacterota</taxon>
        <taxon>Epsilonproteobacteria</taxon>
        <taxon>Campylobacterales</taxon>
        <taxon>Sulfurospirillaceae</taxon>
        <taxon>Sulfurospirillum</taxon>
    </lineage>
</organism>
<dbReference type="Pfam" id="PF03952">
    <property type="entry name" value="Enolase_N"/>
    <property type="match status" value="1"/>
</dbReference>
<feature type="binding site" evidence="12">
    <location>
        <position position="387"/>
    </location>
    <ligand>
        <name>substrate</name>
    </ligand>
</feature>
<keyword evidence="8 10" id="KW-0456">Lyase</keyword>
<evidence type="ECO:0000256" key="12">
    <source>
        <dbReference type="PIRSR" id="PIRSR001400-2"/>
    </source>
</evidence>
<dbReference type="RefSeq" id="WP_069479201.1">
    <property type="nucleotide sequence ID" value="NZ_CP017111.1"/>
</dbReference>
<evidence type="ECO:0000256" key="2">
    <source>
        <dbReference type="ARBA" id="ARBA00009604"/>
    </source>
</evidence>
<feature type="binding site" evidence="10">
    <location>
        <position position="366"/>
    </location>
    <ligand>
        <name>(2R)-2-phosphoglycerate</name>
        <dbReference type="ChEBI" id="CHEBI:58289"/>
    </ligand>
</feature>
<comment type="similarity">
    <text evidence="2 10">Belongs to the enolase family.</text>
</comment>
<evidence type="ECO:0000256" key="4">
    <source>
        <dbReference type="ARBA" id="ARBA00017068"/>
    </source>
</evidence>
<dbReference type="GO" id="GO:0009986">
    <property type="term" value="C:cell surface"/>
    <property type="evidence" value="ECO:0007669"/>
    <property type="project" value="UniProtKB-SubCell"/>
</dbReference>
<dbReference type="SMART" id="SM01192">
    <property type="entry name" value="Enolase_C"/>
    <property type="match status" value="1"/>
</dbReference>
<dbReference type="InterPro" id="IPR020811">
    <property type="entry name" value="Enolase_N"/>
</dbReference>
<reference evidence="17" key="1">
    <citation type="submission" date="2016-08" db="EMBL/GenBank/DDBJ databases">
        <title>Complete genome sequence of the organohalide-respiring Epsilonproteobacterium Sulfurospirillum halorespirans.</title>
        <authorList>
            <person name="Goris T."/>
            <person name="Zimmermann J."/>
            <person name="Schenz B."/>
            <person name="Lemos M."/>
            <person name="Hackermueller J."/>
            <person name="Diekert G."/>
        </authorList>
    </citation>
    <scope>NUCLEOTIDE SEQUENCE [LARGE SCALE GENOMIC DNA]</scope>
    <source>
        <strain>DSM 13726</strain>
        <strain evidence="17">PCE-M2</strain>
    </source>
</reference>
<dbReference type="PROSITE" id="PS00164">
    <property type="entry name" value="ENOLASE"/>
    <property type="match status" value="1"/>
</dbReference>
<evidence type="ECO:0000256" key="5">
    <source>
        <dbReference type="ARBA" id="ARBA00022525"/>
    </source>
</evidence>
<keyword evidence="17" id="KW-1185">Reference proteome</keyword>
<evidence type="ECO:0000256" key="6">
    <source>
        <dbReference type="ARBA" id="ARBA00022842"/>
    </source>
</evidence>
<accession>A0A1D7TNW5</accession>
<dbReference type="InterPro" id="IPR020809">
    <property type="entry name" value="Enolase_CS"/>
</dbReference>
<evidence type="ECO:0000256" key="7">
    <source>
        <dbReference type="ARBA" id="ARBA00023152"/>
    </source>
</evidence>
<dbReference type="AlphaFoldDB" id="A0A1D7TNW5"/>
<dbReference type="PIRSF" id="PIRSF001400">
    <property type="entry name" value="Enolase"/>
    <property type="match status" value="1"/>
</dbReference>
<evidence type="ECO:0000259" key="15">
    <source>
        <dbReference type="SMART" id="SM01193"/>
    </source>
</evidence>
<dbReference type="GO" id="GO:0000015">
    <property type="term" value="C:phosphopyruvate hydratase complex"/>
    <property type="evidence" value="ECO:0007669"/>
    <property type="project" value="InterPro"/>
</dbReference>
<keyword evidence="7 10" id="KW-0324">Glycolysis</keyword>
<feature type="binding site" evidence="10 13">
    <location>
        <position position="241"/>
    </location>
    <ligand>
        <name>Mg(2+)</name>
        <dbReference type="ChEBI" id="CHEBI:18420"/>
    </ligand>
</feature>
<feature type="domain" description="Enolase C-terminal TIM barrel" evidence="14">
    <location>
        <begin position="138"/>
        <end position="423"/>
    </location>
</feature>
<dbReference type="GO" id="GO:0000287">
    <property type="term" value="F:magnesium ion binding"/>
    <property type="evidence" value="ECO:0007669"/>
    <property type="project" value="UniProtKB-UniRule"/>
</dbReference>
<proteinExistence type="inferred from homology"/>
<sequence length="423" mass="45871">MIYIEDIAADEVLDSRGNPTVRAKVTLSDGTVASAIVPSGASTGKREALELRDADSRYMGKGVLKACENVNTEISDELIGLNPFNQAMIDETMKKLDGTENYGRLGANAVLGVSMAVARASAMSLGIPLYRYLGGSNAMTLPTPMFNIINGGSHANNSVDFQEYMIMPLNFENFSEALRSCVEVYHQLKKIIAGMGESTALGDEGGFAPNLKDNEEPIKVIMQAIEKAGYKPGIDIAIALDVASSELVCDGGYKLDSEKRTLSSAELVAYYENLCAKYPIVSIEDGLSEDDWDGWKLLTEKLGSKIQLVGDDLFVTNEKILGEGIAKGIGNAILIKPNQIGSVTETMRTVRLAQRNNYKCVMSHRSGESEDAFIADFAVALNTGEIKTGATARGERTAKYNRLLEIEKELELGEYIGKQLFTK</sequence>
<feature type="binding site" evidence="10">
    <location>
        <position position="365"/>
    </location>
    <ligand>
        <name>(2R)-2-phosphoglycerate</name>
        <dbReference type="ChEBI" id="CHEBI:58289"/>
    </ligand>
</feature>
<feature type="binding site" evidence="12">
    <location>
        <position position="154"/>
    </location>
    <ligand>
        <name>substrate</name>
    </ligand>
</feature>
<evidence type="ECO:0000256" key="9">
    <source>
        <dbReference type="ARBA" id="ARBA00045763"/>
    </source>
</evidence>
<keyword evidence="10" id="KW-0963">Cytoplasm</keyword>
<comment type="subcellular location">
    <subcellularLocation>
        <location evidence="10">Cytoplasm</location>
    </subcellularLocation>
    <subcellularLocation>
        <location evidence="10">Secreted</location>
    </subcellularLocation>
    <subcellularLocation>
        <location evidence="10">Cell surface</location>
    </subcellularLocation>
    <text evidence="10">Fractions of enolase are present in both the cytoplasm and on the cell surface.</text>
</comment>
<evidence type="ECO:0000313" key="17">
    <source>
        <dbReference type="Proteomes" id="UP000094609"/>
    </source>
</evidence>
<dbReference type="SFLD" id="SFLDG00178">
    <property type="entry name" value="enolase"/>
    <property type="match status" value="1"/>
</dbReference>
<dbReference type="UniPathway" id="UPA00109">
    <property type="reaction ID" value="UER00187"/>
</dbReference>
<dbReference type="PANTHER" id="PTHR11902:SF1">
    <property type="entry name" value="ENOLASE"/>
    <property type="match status" value="1"/>
</dbReference>
<dbReference type="HAMAP" id="MF_00318">
    <property type="entry name" value="Enolase"/>
    <property type="match status" value="1"/>
</dbReference>
<dbReference type="PRINTS" id="PR00148">
    <property type="entry name" value="ENOLASE"/>
</dbReference>
<dbReference type="GO" id="GO:0005576">
    <property type="term" value="C:extracellular region"/>
    <property type="evidence" value="ECO:0007669"/>
    <property type="project" value="UniProtKB-SubCell"/>
</dbReference>
<keyword evidence="5 10" id="KW-0964">Secreted</keyword>
<dbReference type="Proteomes" id="UP000094609">
    <property type="component" value="Chromosome"/>
</dbReference>
<dbReference type="InterPro" id="IPR029017">
    <property type="entry name" value="Enolase-like_N"/>
</dbReference>
<gene>
    <name evidence="10" type="primary">eno</name>
    <name evidence="16" type="ORF">SHALO_2934</name>
</gene>
<dbReference type="InterPro" id="IPR036849">
    <property type="entry name" value="Enolase-like_C_sf"/>
</dbReference>
<feature type="binding site" evidence="10">
    <location>
        <position position="336"/>
    </location>
    <ligand>
        <name>(2R)-2-phosphoglycerate</name>
        <dbReference type="ChEBI" id="CHEBI:58289"/>
    </ligand>
</feature>
<comment type="function">
    <text evidence="9 10">Catalyzes the reversible conversion of 2-phosphoglycerate (2-PG) into phosphoenolpyruvate (PEP). It is essential for the degradation of carbohydrates via glycolysis.</text>
</comment>
<evidence type="ECO:0000256" key="1">
    <source>
        <dbReference type="ARBA" id="ARBA00005031"/>
    </source>
</evidence>
<comment type="pathway">
    <text evidence="1 10">Carbohydrate degradation; glycolysis; pyruvate from D-glyceraldehyde 3-phosphate: step 4/5.</text>
</comment>
<name>A0A1D7TNW5_9BACT</name>
<feature type="binding site" evidence="12">
    <location>
        <position position="311"/>
    </location>
    <ligand>
        <name>substrate</name>
    </ligand>
</feature>
<feature type="active site" description="Proton acceptor" evidence="10 11">
    <location>
        <position position="336"/>
    </location>
</feature>
<dbReference type="STRING" id="1193502.SHALO_2934"/>
<dbReference type="InterPro" id="IPR000941">
    <property type="entry name" value="Enolase"/>
</dbReference>
<keyword evidence="6 10" id="KW-0460">Magnesium</keyword>
<feature type="domain" description="Enolase N-terminal" evidence="15">
    <location>
        <begin position="4"/>
        <end position="133"/>
    </location>
</feature>
<dbReference type="SUPFAM" id="SSF51604">
    <property type="entry name" value="Enolase C-terminal domain-like"/>
    <property type="match status" value="1"/>
</dbReference>
<comment type="cofactor">
    <cofactor evidence="13">
        <name>Mg(2+)</name>
        <dbReference type="ChEBI" id="CHEBI:18420"/>
    </cofactor>
    <text evidence="13">Mg(2+) is required for catalysis and for stabilizing the dimer.</text>
</comment>
<feature type="binding site" evidence="12">
    <location>
        <position position="163"/>
    </location>
    <ligand>
        <name>substrate</name>
    </ligand>
</feature>
<comment type="catalytic activity">
    <reaction evidence="10">
        <text>(2R)-2-phosphoglycerate = phosphoenolpyruvate + H2O</text>
        <dbReference type="Rhea" id="RHEA:10164"/>
        <dbReference type="ChEBI" id="CHEBI:15377"/>
        <dbReference type="ChEBI" id="CHEBI:58289"/>
        <dbReference type="ChEBI" id="CHEBI:58702"/>
        <dbReference type="EC" id="4.2.1.11"/>
    </reaction>
</comment>
<protein>
    <recommendedName>
        <fullName evidence="4 10">Enolase</fullName>
        <ecNumber evidence="3 10">4.2.1.11</ecNumber>
    </recommendedName>
    <alternativeName>
        <fullName evidence="10">2-phospho-D-glycerate hydro-lyase</fullName>
    </alternativeName>
    <alternativeName>
        <fullName evidence="10">2-phosphoglycerate dehydratase</fullName>
    </alternativeName>
</protein>
<comment type="cofactor">
    <cofactor evidence="10">
        <name>Mg(2+)</name>
        <dbReference type="ChEBI" id="CHEBI:18420"/>
    </cofactor>
    <text evidence="10">Binds a second Mg(2+) ion via substrate during catalysis.</text>
</comment>
<evidence type="ECO:0000259" key="14">
    <source>
        <dbReference type="SMART" id="SM01192"/>
    </source>
</evidence>
<dbReference type="Gene3D" id="3.30.390.10">
    <property type="entry name" value="Enolase-like, N-terminal domain"/>
    <property type="match status" value="1"/>
</dbReference>
<feature type="active site" description="Proton donor" evidence="10 11">
    <location>
        <position position="204"/>
    </location>
</feature>
<evidence type="ECO:0000256" key="8">
    <source>
        <dbReference type="ARBA" id="ARBA00023239"/>
    </source>
</evidence>
<dbReference type="SFLD" id="SFLDS00001">
    <property type="entry name" value="Enolase"/>
    <property type="match status" value="1"/>
</dbReference>
<evidence type="ECO:0000313" key="16">
    <source>
        <dbReference type="EMBL" id="AOO66686.1"/>
    </source>
</evidence>
<dbReference type="PATRIC" id="fig|1193502.14.peg.2970"/>
<evidence type="ECO:0000256" key="3">
    <source>
        <dbReference type="ARBA" id="ARBA00012058"/>
    </source>
</evidence>
<dbReference type="GO" id="GO:0006096">
    <property type="term" value="P:glycolytic process"/>
    <property type="evidence" value="ECO:0007669"/>
    <property type="project" value="UniProtKB-UniRule"/>
</dbReference>
<dbReference type="Gene3D" id="3.20.20.120">
    <property type="entry name" value="Enolase-like C-terminal domain"/>
    <property type="match status" value="1"/>
</dbReference>
<dbReference type="Pfam" id="PF00113">
    <property type="entry name" value="Enolase_C"/>
    <property type="match status" value="1"/>
</dbReference>
<evidence type="ECO:0000256" key="10">
    <source>
        <dbReference type="HAMAP-Rule" id="MF_00318"/>
    </source>
</evidence>
<dbReference type="NCBIfam" id="TIGR01060">
    <property type="entry name" value="eno"/>
    <property type="match status" value="1"/>
</dbReference>
<dbReference type="SFLD" id="SFLDF00002">
    <property type="entry name" value="enolase"/>
    <property type="match status" value="1"/>
</dbReference>
<evidence type="ECO:0000256" key="11">
    <source>
        <dbReference type="PIRSR" id="PIRSR001400-1"/>
    </source>
</evidence>
<dbReference type="EMBL" id="CP017111">
    <property type="protein sequence ID" value="AOO66686.1"/>
    <property type="molecule type" value="Genomic_DNA"/>
</dbReference>
<dbReference type="PANTHER" id="PTHR11902">
    <property type="entry name" value="ENOLASE"/>
    <property type="match status" value="1"/>
</dbReference>
<feature type="binding site" evidence="12">
    <location>
        <begin position="363"/>
        <end position="366"/>
    </location>
    <ligand>
        <name>substrate</name>
    </ligand>
</feature>
<dbReference type="SUPFAM" id="SSF54826">
    <property type="entry name" value="Enolase N-terminal domain-like"/>
    <property type="match status" value="1"/>
</dbReference>
<dbReference type="GO" id="GO:0004634">
    <property type="term" value="F:phosphopyruvate hydratase activity"/>
    <property type="evidence" value="ECO:0007669"/>
    <property type="project" value="UniProtKB-UniRule"/>
</dbReference>